<feature type="chain" id="PRO_5035801749" description="Lipoprotein" evidence="2">
    <location>
        <begin position="22"/>
        <end position="79"/>
    </location>
</feature>
<proteinExistence type="predicted"/>
<comment type="caution">
    <text evidence="3">The sequence shown here is derived from an EMBL/GenBank/DDBJ whole genome shotgun (WGS) entry which is preliminary data.</text>
</comment>
<evidence type="ECO:0000313" key="4">
    <source>
        <dbReference type="Proteomes" id="UP000494106"/>
    </source>
</evidence>
<feature type="signal peptide" evidence="2">
    <location>
        <begin position="1"/>
        <end position="21"/>
    </location>
</feature>
<evidence type="ECO:0008006" key="5">
    <source>
        <dbReference type="Google" id="ProtNLM"/>
    </source>
</evidence>
<reference evidence="3 4" key="1">
    <citation type="submission" date="2020-04" db="EMBL/GenBank/DDBJ databases">
        <authorList>
            <person name="Wallbank WR R."/>
            <person name="Pardo Diaz C."/>
            <person name="Kozak K."/>
            <person name="Martin S."/>
            <person name="Jiggins C."/>
            <person name="Moest M."/>
            <person name="Warren A I."/>
            <person name="Byers J.R.P. K."/>
            <person name="Montejo-Kovacevich G."/>
            <person name="Yen C E."/>
        </authorList>
    </citation>
    <scope>NUCLEOTIDE SEQUENCE [LARGE SCALE GENOMIC DNA]</scope>
</reference>
<organism evidence="3 4">
    <name type="scientific">Arctia plantaginis</name>
    <name type="common">Wood tiger moth</name>
    <name type="synonym">Phalaena plantaginis</name>
    <dbReference type="NCBI Taxonomy" id="874455"/>
    <lineage>
        <taxon>Eukaryota</taxon>
        <taxon>Metazoa</taxon>
        <taxon>Ecdysozoa</taxon>
        <taxon>Arthropoda</taxon>
        <taxon>Hexapoda</taxon>
        <taxon>Insecta</taxon>
        <taxon>Pterygota</taxon>
        <taxon>Neoptera</taxon>
        <taxon>Endopterygota</taxon>
        <taxon>Lepidoptera</taxon>
        <taxon>Glossata</taxon>
        <taxon>Ditrysia</taxon>
        <taxon>Noctuoidea</taxon>
        <taxon>Erebidae</taxon>
        <taxon>Arctiinae</taxon>
        <taxon>Arctia</taxon>
    </lineage>
</organism>
<dbReference type="AlphaFoldDB" id="A0A8S1B6X1"/>
<sequence>MTIRNVAPWALTPLLGVGVGCHLCTVTGCGLQVIDRGGGGGASGPAGRGEVCVTDHGGAGGRAPPPSLNAPAGYAPSRG</sequence>
<dbReference type="EMBL" id="CADEBC010000562">
    <property type="protein sequence ID" value="CAB3254303.1"/>
    <property type="molecule type" value="Genomic_DNA"/>
</dbReference>
<dbReference type="Proteomes" id="UP000494106">
    <property type="component" value="Unassembled WGS sequence"/>
</dbReference>
<keyword evidence="4" id="KW-1185">Reference proteome</keyword>
<accession>A0A8S1B6X1</accession>
<keyword evidence="2" id="KW-0732">Signal</keyword>
<evidence type="ECO:0000256" key="2">
    <source>
        <dbReference type="SAM" id="SignalP"/>
    </source>
</evidence>
<name>A0A8S1B6X1_ARCPL</name>
<protein>
    <recommendedName>
        <fullName evidence="5">Lipoprotein</fullName>
    </recommendedName>
</protein>
<gene>
    <name evidence="3" type="ORF">APLA_LOCUS14509</name>
</gene>
<dbReference type="OrthoDB" id="7254929at2759"/>
<dbReference type="PROSITE" id="PS51257">
    <property type="entry name" value="PROKAR_LIPOPROTEIN"/>
    <property type="match status" value="1"/>
</dbReference>
<evidence type="ECO:0000256" key="1">
    <source>
        <dbReference type="SAM" id="MobiDB-lite"/>
    </source>
</evidence>
<feature type="compositionally biased region" description="Gly residues" evidence="1">
    <location>
        <begin position="38"/>
        <end position="47"/>
    </location>
</feature>
<evidence type="ECO:0000313" key="3">
    <source>
        <dbReference type="EMBL" id="CAB3254303.1"/>
    </source>
</evidence>
<feature type="region of interest" description="Disordered" evidence="1">
    <location>
        <begin position="38"/>
        <end position="79"/>
    </location>
</feature>